<dbReference type="SUPFAM" id="SSF51569">
    <property type="entry name" value="Aldolase"/>
    <property type="match status" value="1"/>
</dbReference>
<evidence type="ECO:0000256" key="3">
    <source>
        <dbReference type="ARBA" id="ARBA00007592"/>
    </source>
</evidence>
<evidence type="ECO:0000313" key="15">
    <source>
        <dbReference type="Proteomes" id="UP001302652"/>
    </source>
</evidence>
<name>A0ABZ0EID1_9BURK</name>
<keyword evidence="10 12" id="KW-0704">Schiff base</keyword>
<dbReference type="InterPro" id="IPR005263">
    <property type="entry name" value="DapA"/>
</dbReference>
<dbReference type="InterPro" id="IPR002220">
    <property type="entry name" value="DapA-like"/>
</dbReference>
<evidence type="ECO:0000256" key="7">
    <source>
        <dbReference type="ARBA" id="ARBA00022915"/>
    </source>
</evidence>
<feature type="active site" description="Schiff-base intermediate with substrate" evidence="12">
    <location>
        <position position="160"/>
    </location>
</feature>
<dbReference type="SMART" id="SM01130">
    <property type="entry name" value="DHDPS"/>
    <property type="match status" value="1"/>
</dbReference>
<keyword evidence="8 12" id="KW-0457">Lysine biosynthesis</keyword>
<comment type="caution">
    <text evidence="12">Was originally thought to be a dihydrodipicolinate synthase (DHDPS), catalyzing the condensation of (S)-aspartate-beta-semialdehyde [(S)-ASA] and pyruvate to dihydrodipicolinate (DHDP). However, it was shown in E.coli that the product of the enzymatic reaction is not dihydrodipicolinate but in fact (4S)-4-hydroxy-2,3,4,5-tetrahydro-(2S)-dipicolinic acid (HTPA), and that the consecutive dehydration reaction leading to DHDP is not spontaneous but catalyzed by DapB.</text>
</comment>
<evidence type="ECO:0000256" key="11">
    <source>
        <dbReference type="ARBA" id="ARBA00047836"/>
    </source>
</evidence>
<evidence type="ECO:0000256" key="9">
    <source>
        <dbReference type="ARBA" id="ARBA00023239"/>
    </source>
</evidence>
<feature type="active site" description="Proton donor/acceptor" evidence="12">
    <location>
        <position position="132"/>
    </location>
</feature>
<dbReference type="InterPro" id="IPR013785">
    <property type="entry name" value="Aldolase_TIM"/>
</dbReference>
<evidence type="ECO:0000256" key="8">
    <source>
        <dbReference type="ARBA" id="ARBA00023154"/>
    </source>
</evidence>
<proteinExistence type="inferred from homology"/>
<dbReference type="EMBL" id="CP136512">
    <property type="protein sequence ID" value="WOD15893.1"/>
    <property type="molecule type" value="Genomic_DNA"/>
</dbReference>
<keyword evidence="6 12" id="KW-0028">Amino-acid biosynthesis</keyword>
<comment type="pathway">
    <text evidence="2 12">Amino-acid biosynthesis; L-lysine biosynthesis via DAP pathway; (S)-tetrahydrodipicolinate from L-aspartate: step 3/4.</text>
</comment>
<dbReference type="Pfam" id="PF00701">
    <property type="entry name" value="DHDPS"/>
    <property type="match status" value="1"/>
</dbReference>
<dbReference type="PRINTS" id="PR00146">
    <property type="entry name" value="DHPICSNTHASE"/>
</dbReference>
<accession>A0ABZ0EID1</accession>
<feature type="binding site" evidence="12">
    <location>
        <position position="197"/>
    </location>
    <ligand>
        <name>pyruvate</name>
        <dbReference type="ChEBI" id="CHEBI:15361"/>
    </ligand>
</feature>
<evidence type="ECO:0000256" key="5">
    <source>
        <dbReference type="ARBA" id="ARBA00022490"/>
    </source>
</evidence>
<dbReference type="GO" id="GO:0008840">
    <property type="term" value="F:4-hydroxy-tetrahydrodipicolinate synthase activity"/>
    <property type="evidence" value="ECO:0007669"/>
    <property type="project" value="UniProtKB-EC"/>
</dbReference>
<protein>
    <recommendedName>
        <fullName evidence="4 12">4-hydroxy-tetrahydrodipicolinate synthase</fullName>
        <shortName evidence="12">HTPA synthase</shortName>
        <ecNumber evidence="4 12">4.3.3.7</ecNumber>
    </recommendedName>
</protein>
<dbReference type="PANTHER" id="PTHR12128">
    <property type="entry name" value="DIHYDRODIPICOLINATE SYNTHASE"/>
    <property type="match status" value="1"/>
</dbReference>
<keyword evidence="9 12" id="KW-0456">Lyase</keyword>
<comment type="similarity">
    <text evidence="3 12 13">Belongs to the DapA family.</text>
</comment>
<evidence type="ECO:0000256" key="12">
    <source>
        <dbReference type="HAMAP-Rule" id="MF_00418"/>
    </source>
</evidence>
<keyword evidence="15" id="KW-1185">Reference proteome</keyword>
<evidence type="ECO:0000256" key="2">
    <source>
        <dbReference type="ARBA" id="ARBA00005120"/>
    </source>
</evidence>
<keyword evidence="5 12" id="KW-0963">Cytoplasm</keyword>
<dbReference type="HAMAP" id="MF_00418">
    <property type="entry name" value="DapA"/>
    <property type="match status" value="1"/>
</dbReference>
<feature type="site" description="Part of a proton relay during catalysis" evidence="12">
    <location>
        <position position="106"/>
    </location>
</feature>
<evidence type="ECO:0000256" key="1">
    <source>
        <dbReference type="ARBA" id="ARBA00003294"/>
    </source>
</evidence>
<comment type="subcellular location">
    <subcellularLocation>
        <location evidence="12">Cytoplasm</location>
    </subcellularLocation>
</comment>
<evidence type="ECO:0000256" key="13">
    <source>
        <dbReference type="PIRNR" id="PIRNR001365"/>
    </source>
</evidence>
<dbReference type="InterPro" id="IPR020625">
    <property type="entry name" value="Schiff_base-form_aldolases_AS"/>
</dbReference>
<comment type="catalytic activity">
    <reaction evidence="11 12">
        <text>L-aspartate 4-semialdehyde + pyruvate = (2S,4S)-4-hydroxy-2,3,4,5-tetrahydrodipicolinate + H2O + H(+)</text>
        <dbReference type="Rhea" id="RHEA:34171"/>
        <dbReference type="ChEBI" id="CHEBI:15361"/>
        <dbReference type="ChEBI" id="CHEBI:15377"/>
        <dbReference type="ChEBI" id="CHEBI:15378"/>
        <dbReference type="ChEBI" id="CHEBI:67139"/>
        <dbReference type="ChEBI" id="CHEBI:537519"/>
        <dbReference type="EC" id="4.3.3.7"/>
    </reaction>
</comment>
<feature type="site" description="Part of a proton relay during catalysis" evidence="12">
    <location>
        <position position="43"/>
    </location>
</feature>
<evidence type="ECO:0000256" key="10">
    <source>
        <dbReference type="ARBA" id="ARBA00023270"/>
    </source>
</evidence>
<dbReference type="Gene3D" id="3.20.20.70">
    <property type="entry name" value="Aldolase class I"/>
    <property type="match status" value="1"/>
</dbReference>
<dbReference type="RefSeq" id="WP_317018316.1">
    <property type="nucleotide sequence ID" value="NZ_CP136512.1"/>
</dbReference>
<feature type="binding site" evidence="12">
    <location>
        <position position="44"/>
    </location>
    <ligand>
        <name>pyruvate</name>
        <dbReference type="ChEBI" id="CHEBI:15361"/>
    </ligand>
</feature>
<dbReference type="Proteomes" id="UP001302652">
    <property type="component" value="Chromosome 2"/>
</dbReference>
<dbReference type="EC" id="4.3.3.7" evidence="4 12"/>
<organism evidence="14 15">
    <name type="scientific">Paraburkholderia kirstenboschensis</name>
    <dbReference type="NCBI Taxonomy" id="1245436"/>
    <lineage>
        <taxon>Bacteria</taxon>
        <taxon>Pseudomonadati</taxon>
        <taxon>Pseudomonadota</taxon>
        <taxon>Betaproteobacteria</taxon>
        <taxon>Burkholderiales</taxon>
        <taxon>Burkholderiaceae</taxon>
        <taxon>Paraburkholderia</taxon>
    </lineage>
</organism>
<dbReference type="PANTHER" id="PTHR12128:SF66">
    <property type="entry name" value="4-HYDROXY-2-OXOGLUTARATE ALDOLASE, MITOCHONDRIAL"/>
    <property type="match status" value="1"/>
</dbReference>
<dbReference type="PIRSF" id="PIRSF001365">
    <property type="entry name" value="DHDPS"/>
    <property type="match status" value="1"/>
</dbReference>
<comment type="function">
    <text evidence="1 12">Catalyzes the condensation of (S)-aspartate-beta-semialdehyde [(S)-ASA] and pyruvate to 4-hydroxy-tetrahydrodipicolinate (HTPA).</text>
</comment>
<evidence type="ECO:0000256" key="6">
    <source>
        <dbReference type="ARBA" id="ARBA00022605"/>
    </source>
</evidence>
<evidence type="ECO:0000256" key="4">
    <source>
        <dbReference type="ARBA" id="ARBA00012086"/>
    </source>
</evidence>
<dbReference type="NCBIfam" id="TIGR00674">
    <property type="entry name" value="dapA"/>
    <property type="match status" value="1"/>
</dbReference>
<comment type="subunit">
    <text evidence="12">Homotetramer; dimer of dimers.</text>
</comment>
<keyword evidence="7 12" id="KW-0220">Diaminopimelate biosynthesis</keyword>
<dbReference type="PROSITE" id="PS00666">
    <property type="entry name" value="DHDPS_2"/>
    <property type="match status" value="1"/>
</dbReference>
<gene>
    <name evidence="12 14" type="primary">dapA</name>
    <name evidence="14" type="ORF">RW095_21935</name>
</gene>
<sequence length="304" mass="33049">MISGIWIPLVTPFRSGHVDLDALRTLADSYVAQGASGIVALGTTAEAALLTDSERDVVLKTIIETTAGRLPVIVGVGGLDTRAFQREITRLESLNVTGYLVSAPAYICPDQAGLKWHFDKIAASTERPLVLYNVPHRTGVSIEPETVRHLTAHRHIVAIKECAPEHFDQLRKLPIDVLCGTDEAFYDALKAGATGGILASAHVCTPLFVRILRLFASGRRTAARELFANLQPVIRTVFGAPNPSAIKVMLAYEGVIRPDVRAPIMPVKAELEARLRDAHLLLQRLKADEIGNLNVDAVVREHAL</sequence>
<dbReference type="CDD" id="cd00950">
    <property type="entry name" value="DHDPS"/>
    <property type="match status" value="1"/>
</dbReference>
<evidence type="ECO:0000313" key="14">
    <source>
        <dbReference type="EMBL" id="WOD15893.1"/>
    </source>
</evidence>
<reference evidence="14 15" key="1">
    <citation type="submission" date="2023-10" db="EMBL/GenBank/DDBJ databases">
        <title>Surface-active antibiotics is a multifunctional adaptation for post-fire microbes.</title>
        <authorList>
            <person name="Liu M.D."/>
            <person name="Du Y."/>
            <person name="Koupaei S.K."/>
            <person name="Kim N.R."/>
            <person name="Zhang W."/>
            <person name="Traxler M.F."/>
        </authorList>
    </citation>
    <scope>NUCLEOTIDE SEQUENCE [LARGE SCALE GENOMIC DNA]</scope>
    <source>
        <strain evidence="14 15">F3</strain>
    </source>
</reference>